<feature type="transmembrane region" description="Helical" evidence="1">
    <location>
        <begin position="85"/>
        <end position="104"/>
    </location>
</feature>
<reference evidence="2 3" key="1">
    <citation type="submission" date="2016-11" db="EMBL/GenBank/DDBJ databases">
        <authorList>
            <person name="Jaros S."/>
            <person name="Januszkiewicz K."/>
            <person name="Wedrychowicz H."/>
        </authorList>
    </citation>
    <scope>NUCLEOTIDE SEQUENCE [LARGE SCALE GENOMIC DNA]</scope>
    <source>
        <strain evidence="2 3">DSM 44666</strain>
    </source>
</reference>
<keyword evidence="1" id="KW-0472">Membrane</keyword>
<keyword evidence="3" id="KW-1185">Reference proteome</keyword>
<evidence type="ECO:0000313" key="2">
    <source>
        <dbReference type="EMBL" id="SHE65584.1"/>
    </source>
</evidence>
<keyword evidence="1" id="KW-0812">Transmembrane</keyword>
<dbReference type="AlphaFoldDB" id="A0A1M4V9F7"/>
<proteinExistence type="predicted"/>
<organism evidence="2 3">
    <name type="scientific">Seinonella peptonophila</name>
    <dbReference type="NCBI Taxonomy" id="112248"/>
    <lineage>
        <taxon>Bacteria</taxon>
        <taxon>Bacillati</taxon>
        <taxon>Bacillota</taxon>
        <taxon>Bacilli</taxon>
        <taxon>Bacillales</taxon>
        <taxon>Thermoactinomycetaceae</taxon>
        <taxon>Seinonella</taxon>
    </lineage>
</organism>
<sequence>MDEQQVEKLIQKSLDQKLSADEQHRLEEELSMKPELQQMREDYQAIEKELRQLPKRTPPISIVDQVVAKLDQEQMKKRWFTRRRWKVGLGIVAAMMVSLTGYLWSQDQFGSQSSLVENKMESTPQSPQTNLIKAPKSISPNGKWVAFWQGQTVMIQTIDGKEVYRHTISNANQIVRLKWISVTVLEVSYQNHGKEEQFLLQYRGDTFR</sequence>
<keyword evidence="1" id="KW-1133">Transmembrane helix</keyword>
<dbReference type="RefSeq" id="WP_073153591.1">
    <property type="nucleotide sequence ID" value="NZ_FQVL01000002.1"/>
</dbReference>
<dbReference type="STRING" id="112248.SAMN05444392_102246"/>
<protein>
    <submittedName>
        <fullName evidence="2">Uncharacterized protein</fullName>
    </submittedName>
</protein>
<gene>
    <name evidence="2" type="ORF">SAMN05444392_102246</name>
</gene>
<dbReference type="Proteomes" id="UP000184476">
    <property type="component" value="Unassembled WGS sequence"/>
</dbReference>
<accession>A0A1M4V9F7</accession>
<evidence type="ECO:0000313" key="3">
    <source>
        <dbReference type="Proteomes" id="UP000184476"/>
    </source>
</evidence>
<dbReference type="OrthoDB" id="2381690at2"/>
<dbReference type="EMBL" id="FQVL01000002">
    <property type="protein sequence ID" value="SHE65584.1"/>
    <property type="molecule type" value="Genomic_DNA"/>
</dbReference>
<evidence type="ECO:0000256" key="1">
    <source>
        <dbReference type="SAM" id="Phobius"/>
    </source>
</evidence>
<name>A0A1M4V9F7_9BACL</name>